<gene>
    <name evidence="2" type="ORF">MHL29_15235</name>
</gene>
<name>A0ABS9Q5U7_9MICO</name>
<comment type="caution">
    <text evidence="2">The sequence shown here is derived from an EMBL/GenBank/DDBJ whole genome shotgun (WGS) entry which is preliminary data.</text>
</comment>
<feature type="domain" description="N-acetyltransferase" evidence="1">
    <location>
        <begin position="129"/>
        <end position="261"/>
    </location>
</feature>
<dbReference type="PROSITE" id="PS51186">
    <property type="entry name" value="GNAT"/>
    <property type="match status" value="1"/>
</dbReference>
<dbReference type="Proteomes" id="UP001521931">
    <property type="component" value="Unassembled WGS sequence"/>
</dbReference>
<protein>
    <submittedName>
        <fullName evidence="2">GNAT family N-acetyltransferase</fullName>
        <ecNumber evidence="2">2.3.1.-</ecNumber>
    </submittedName>
</protein>
<proteinExistence type="predicted"/>
<dbReference type="SUPFAM" id="SSF55729">
    <property type="entry name" value="Acyl-CoA N-acyltransferases (Nat)"/>
    <property type="match status" value="1"/>
</dbReference>
<dbReference type="Gene3D" id="3.40.630.30">
    <property type="match status" value="1"/>
</dbReference>
<dbReference type="RefSeq" id="WP_239265876.1">
    <property type="nucleotide sequence ID" value="NZ_JAKRCV010000065.1"/>
</dbReference>
<reference evidence="2 3" key="1">
    <citation type="submission" date="2022-02" db="EMBL/GenBank/DDBJ databases">
        <title>Uncovering new skin microbiome diversity through culturing and metagenomics.</title>
        <authorList>
            <person name="Conlan S."/>
            <person name="Deming C."/>
            <person name="Nisc Comparative Sequencing Program N."/>
            <person name="Segre J.A."/>
        </authorList>
    </citation>
    <scope>NUCLEOTIDE SEQUENCE [LARGE SCALE GENOMIC DNA]</scope>
    <source>
        <strain evidence="2 3">ACRQZ</strain>
    </source>
</reference>
<dbReference type="InterPro" id="IPR000182">
    <property type="entry name" value="GNAT_dom"/>
</dbReference>
<dbReference type="CDD" id="cd04301">
    <property type="entry name" value="NAT_SF"/>
    <property type="match status" value="1"/>
</dbReference>
<accession>A0ABS9Q5U7</accession>
<organism evidence="2 3">
    <name type="scientific">Arsenicicoccus bolidensis</name>
    <dbReference type="NCBI Taxonomy" id="229480"/>
    <lineage>
        <taxon>Bacteria</taxon>
        <taxon>Bacillati</taxon>
        <taxon>Actinomycetota</taxon>
        <taxon>Actinomycetes</taxon>
        <taxon>Micrococcales</taxon>
        <taxon>Intrasporangiaceae</taxon>
        <taxon>Arsenicicoccus</taxon>
    </lineage>
</organism>
<evidence type="ECO:0000313" key="2">
    <source>
        <dbReference type="EMBL" id="MCG7323235.1"/>
    </source>
</evidence>
<dbReference type="EC" id="2.3.1.-" evidence="2"/>
<dbReference type="GO" id="GO:0016746">
    <property type="term" value="F:acyltransferase activity"/>
    <property type="evidence" value="ECO:0007669"/>
    <property type="project" value="UniProtKB-KW"/>
</dbReference>
<keyword evidence="2" id="KW-0808">Transferase</keyword>
<keyword evidence="3" id="KW-1185">Reference proteome</keyword>
<evidence type="ECO:0000313" key="3">
    <source>
        <dbReference type="Proteomes" id="UP001521931"/>
    </source>
</evidence>
<dbReference type="Pfam" id="PF00583">
    <property type="entry name" value="Acetyltransf_1"/>
    <property type="match status" value="1"/>
</dbReference>
<sequence>QGRVMDGIREEAVRTIATRAELSAIAGPHDRFARYAVPAHLDGGWVLGGAVAFVRRSHSGRRNLATWGPREDLGRLLDPLIADGVLAVTLDHVSVEQQHADVLTERIGTADGSAWDWMATVVPPPPTDAEARVVPLDDLADAAELQDLADRENPLSEGYPGTGRSERWVGVRDDRGRIVACAAVHRLSSGAAHLSGIIVASSHRGQGLGRATTAVLTRDLLRTEPVVTLGMYADNVVARSLYHSMGYVTDKAWWSCSVLAPDGSGAGRESACT</sequence>
<keyword evidence="2" id="KW-0012">Acyltransferase</keyword>
<evidence type="ECO:0000259" key="1">
    <source>
        <dbReference type="PROSITE" id="PS51186"/>
    </source>
</evidence>
<dbReference type="EMBL" id="JAKRCV010000065">
    <property type="protein sequence ID" value="MCG7323235.1"/>
    <property type="molecule type" value="Genomic_DNA"/>
</dbReference>
<dbReference type="InterPro" id="IPR016181">
    <property type="entry name" value="Acyl_CoA_acyltransferase"/>
</dbReference>
<feature type="non-terminal residue" evidence="2">
    <location>
        <position position="1"/>
    </location>
</feature>